<dbReference type="PROSITE" id="PS50240">
    <property type="entry name" value="TRYPSIN_DOM"/>
    <property type="match status" value="1"/>
</dbReference>
<dbReference type="PRINTS" id="PR00722">
    <property type="entry name" value="CHYMOTRYPSIN"/>
</dbReference>
<dbReference type="RefSeq" id="WP_196204252.1">
    <property type="nucleotide sequence ID" value="NZ_JADPUN010000247.1"/>
</dbReference>
<evidence type="ECO:0000313" key="6">
    <source>
        <dbReference type="Proteomes" id="UP000638560"/>
    </source>
</evidence>
<evidence type="ECO:0000256" key="3">
    <source>
        <dbReference type="SAM" id="SignalP"/>
    </source>
</evidence>
<sequence>MKLPIKTLSAAAVAVLLASLVATPVAVAAPDGQVTPETVAPLIVGGGDAAQAYPGIASLRITKDGDPEYHTCTAILIHPFAVAVNAHCVTLANATPKDPGLYTIRIASTDRLAGGAVRKVRQILPHQQWDWGSGGDEVADIAVLRLNAPVWSRPFPVDQTSASADGIRILGWGATTPSGEGPLPTTLQQLDTRILLADRCAAGGISPGELCVDSPGGISGACYGDSGGPALRRLAGRQWAVVGSGSRETDPVCGLKPTIYTDLTHFRSWLAEVTRTWTVPPAATRADDARSSAAGRAFNWTSFR</sequence>
<dbReference type="PANTHER" id="PTHR24276">
    <property type="entry name" value="POLYSERASE-RELATED"/>
    <property type="match status" value="1"/>
</dbReference>
<feature type="domain" description="Peptidase S1" evidence="4">
    <location>
        <begin position="43"/>
        <end position="275"/>
    </location>
</feature>
<keyword evidence="2" id="KW-1015">Disulfide bond</keyword>
<keyword evidence="6" id="KW-1185">Reference proteome</keyword>
<comment type="caution">
    <text evidence="5">The sequence shown here is derived from an EMBL/GenBank/DDBJ whole genome shotgun (WGS) entry which is preliminary data.</text>
</comment>
<dbReference type="SUPFAM" id="SSF50494">
    <property type="entry name" value="Trypsin-like serine proteases"/>
    <property type="match status" value="1"/>
</dbReference>
<organism evidence="5 6">
    <name type="scientific">Plantactinospora alkalitolerans</name>
    <dbReference type="NCBI Taxonomy" id="2789879"/>
    <lineage>
        <taxon>Bacteria</taxon>
        <taxon>Bacillati</taxon>
        <taxon>Actinomycetota</taxon>
        <taxon>Actinomycetes</taxon>
        <taxon>Micromonosporales</taxon>
        <taxon>Micromonosporaceae</taxon>
        <taxon>Plantactinospora</taxon>
    </lineage>
</organism>
<evidence type="ECO:0000256" key="2">
    <source>
        <dbReference type="ARBA" id="ARBA00023157"/>
    </source>
</evidence>
<feature type="signal peptide" evidence="3">
    <location>
        <begin position="1"/>
        <end position="28"/>
    </location>
</feature>
<dbReference type="Proteomes" id="UP000638560">
    <property type="component" value="Unassembled WGS sequence"/>
</dbReference>
<evidence type="ECO:0000256" key="1">
    <source>
        <dbReference type="ARBA" id="ARBA00007664"/>
    </source>
</evidence>
<dbReference type="Pfam" id="PF00089">
    <property type="entry name" value="Trypsin"/>
    <property type="match status" value="1"/>
</dbReference>
<dbReference type="InterPro" id="IPR001314">
    <property type="entry name" value="Peptidase_S1A"/>
</dbReference>
<reference evidence="5 6" key="1">
    <citation type="submission" date="2020-11" db="EMBL/GenBank/DDBJ databases">
        <title>A novel isolate from a Black sea contaminated sediment with potential to produce alkanes: Plantactinospora alkalitolerans sp. nov.</title>
        <authorList>
            <person name="Carro L."/>
            <person name="Veyisoglu A."/>
            <person name="Guven K."/>
            <person name="Schumann P."/>
            <person name="Klenk H.-P."/>
            <person name="Sahin N."/>
        </authorList>
    </citation>
    <scope>NUCLEOTIDE SEQUENCE [LARGE SCALE GENOMIC DNA]</scope>
    <source>
        <strain evidence="5 6">S1510</strain>
    </source>
</reference>
<dbReference type="EMBL" id="JADPUN010000247">
    <property type="protein sequence ID" value="MBF9132727.1"/>
    <property type="molecule type" value="Genomic_DNA"/>
</dbReference>
<evidence type="ECO:0000313" key="5">
    <source>
        <dbReference type="EMBL" id="MBF9132727.1"/>
    </source>
</evidence>
<proteinExistence type="inferred from homology"/>
<comment type="similarity">
    <text evidence="1">Belongs to the peptidase S1 family.</text>
</comment>
<dbReference type="Gene3D" id="2.40.10.10">
    <property type="entry name" value="Trypsin-like serine proteases"/>
    <property type="match status" value="1"/>
</dbReference>
<name>A0ABS0H2N8_9ACTN</name>
<dbReference type="InterPro" id="IPR001254">
    <property type="entry name" value="Trypsin_dom"/>
</dbReference>
<keyword evidence="3" id="KW-0732">Signal</keyword>
<dbReference type="InterPro" id="IPR043504">
    <property type="entry name" value="Peptidase_S1_PA_chymotrypsin"/>
</dbReference>
<dbReference type="InterPro" id="IPR009003">
    <property type="entry name" value="Peptidase_S1_PA"/>
</dbReference>
<feature type="chain" id="PRO_5045990929" evidence="3">
    <location>
        <begin position="29"/>
        <end position="304"/>
    </location>
</feature>
<dbReference type="SMART" id="SM00020">
    <property type="entry name" value="Tryp_SPc"/>
    <property type="match status" value="1"/>
</dbReference>
<dbReference type="InterPro" id="IPR050430">
    <property type="entry name" value="Peptidase_S1"/>
</dbReference>
<gene>
    <name evidence="5" type="ORF">I0C86_27780</name>
</gene>
<accession>A0ABS0H2N8</accession>
<evidence type="ECO:0000259" key="4">
    <source>
        <dbReference type="PROSITE" id="PS50240"/>
    </source>
</evidence>
<dbReference type="PANTHER" id="PTHR24276:SF98">
    <property type="entry name" value="FI18310P1-RELATED"/>
    <property type="match status" value="1"/>
</dbReference>
<protein>
    <submittedName>
        <fullName evidence="5">Trypsin-like serine protease</fullName>
    </submittedName>
</protein>